<dbReference type="EMBL" id="JBEPSH010000001">
    <property type="protein sequence ID" value="MET4575602.1"/>
    <property type="molecule type" value="Genomic_DNA"/>
</dbReference>
<keyword evidence="4" id="KW-1185">Reference proteome</keyword>
<dbReference type="Pfam" id="PF08327">
    <property type="entry name" value="AHSA1"/>
    <property type="match status" value="1"/>
</dbReference>
<evidence type="ECO:0000259" key="2">
    <source>
        <dbReference type="Pfam" id="PF08327"/>
    </source>
</evidence>
<dbReference type="Gene3D" id="3.30.530.20">
    <property type="match status" value="1"/>
</dbReference>
<dbReference type="InterPro" id="IPR013538">
    <property type="entry name" value="ASHA1/2-like_C"/>
</dbReference>
<gene>
    <name evidence="3" type="ORF">ABIE13_000699</name>
</gene>
<dbReference type="RefSeq" id="WP_354441136.1">
    <property type="nucleotide sequence ID" value="NZ_JBEPSH010000001.1"/>
</dbReference>
<dbReference type="CDD" id="cd08893">
    <property type="entry name" value="SRPBCC_CalC_Aha1-like_GntR-HTH"/>
    <property type="match status" value="1"/>
</dbReference>
<proteinExistence type="inferred from homology"/>
<evidence type="ECO:0000256" key="1">
    <source>
        <dbReference type="ARBA" id="ARBA00006817"/>
    </source>
</evidence>
<dbReference type="SUPFAM" id="SSF55961">
    <property type="entry name" value="Bet v1-like"/>
    <property type="match status" value="1"/>
</dbReference>
<accession>A0ABV2Q3T9</accession>
<organism evidence="3 4">
    <name type="scientific">Ottowia thiooxydans</name>
    <dbReference type="NCBI Taxonomy" id="219182"/>
    <lineage>
        <taxon>Bacteria</taxon>
        <taxon>Pseudomonadati</taxon>
        <taxon>Pseudomonadota</taxon>
        <taxon>Betaproteobacteria</taxon>
        <taxon>Burkholderiales</taxon>
        <taxon>Comamonadaceae</taxon>
        <taxon>Ottowia</taxon>
    </lineage>
</organism>
<comment type="similarity">
    <text evidence="1">Belongs to the AHA1 family.</text>
</comment>
<protein>
    <submittedName>
        <fullName evidence="3">Uncharacterized protein YndB with AHSA1/START domain</fullName>
    </submittedName>
</protein>
<dbReference type="Proteomes" id="UP001549320">
    <property type="component" value="Unassembled WGS sequence"/>
</dbReference>
<dbReference type="InterPro" id="IPR023393">
    <property type="entry name" value="START-like_dom_sf"/>
</dbReference>
<comment type="caution">
    <text evidence="3">The sequence shown here is derived from an EMBL/GenBank/DDBJ whole genome shotgun (WGS) entry which is preliminary data.</text>
</comment>
<feature type="domain" description="Activator of Hsp90 ATPase homologue 1/2-like C-terminal" evidence="2">
    <location>
        <begin position="16"/>
        <end position="140"/>
    </location>
</feature>
<name>A0ABV2Q3T9_9BURK</name>
<evidence type="ECO:0000313" key="3">
    <source>
        <dbReference type="EMBL" id="MET4575602.1"/>
    </source>
</evidence>
<sequence>MTEQTANFQYITYIRATPEKVFEAITTPEMARAYWGHENISDWTPGARWKHVRANAERTVELVGEVVEHAPPRRLVITWANASQADDPAAYSRVTFDLAPYDGMVRLTITHDGLIPGSGMLNGISKGWPIVLSSLKSFLETGHAIDVFAKPT</sequence>
<evidence type="ECO:0000313" key="4">
    <source>
        <dbReference type="Proteomes" id="UP001549320"/>
    </source>
</evidence>
<reference evidence="3 4" key="1">
    <citation type="submission" date="2024-06" db="EMBL/GenBank/DDBJ databases">
        <title>Sorghum-associated microbial communities from plants grown in Nebraska, USA.</title>
        <authorList>
            <person name="Schachtman D."/>
        </authorList>
    </citation>
    <scope>NUCLEOTIDE SEQUENCE [LARGE SCALE GENOMIC DNA]</scope>
    <source>
        <strain evidence="3 4">2709</strain>
    </source>
</reference>